<protein>
    <submittedName>
        <fullName evidence="2">Uncharacterized protein</fullName>
    </submittedName>
</protein>
<evidence type="ECO:0000313" key="2">
    <source>
        <dbReference type="EMBL" id="PJE63188.1"/>
    </source>
</evidence>
<dbReference type="Proteomes" id="UP000229554">
    <property type="component" value="Unassembled WGS sequence"/>
</dbReference>
<evidence type="ECO:0000313" key="3">
    <source>
        <dbReference type="Proteomes" id="UP000229554"/>
    </source>
</evidence>
<sequence>MDKQVKKMHPEVEATAEEKPTPKSFTIVTEDINELTVCMEDIIKSPYVKQVLYGVLNKILKPNF</sequence>
<feature type="region of interest" description="Disordered" evidence="1">
    <location>
        <begin position="1"/>
        <end position="20"/>
    </location>
</feature>
<accession>A0A2M8KTC5</accession>
<organism evidence="2 3">
    <name type="scientific">Candidatus Roizmanbacteria bacterium CG10_big_fil_rev_8_21_14_0_10_39_6</name>
    <dbReference type="NCBI Taxonomy" id="1974853"/>
    <lineage>
        <taxon>Bacteria</taxon>
        <taxon>Candidatus Roizmaniibacteriota</taxon>
    </lineage>
</organism>
<reference evidence="3" key="1">
    <citation type="submission" date="2017-09" db="EMBL/GenBank/DDBJ databases">
        <title>Depth-based differentiation of microbial function through sediment-hosted aquifers and enrichment of novel symbionts in the deep terrestrial subsurface.</title>
        <authorList>
            <person name="Probst A.J."/>
            <person name="Ladd B."/>
            <person name="Jarett J.K."/>
            <person name="Geller-Mcgrath D.E."/>
            <person name="Sieber C.M.K."/>
            <person name="Emerson J.B."/>
            <person name="Anantharaman K."/>
            <person name="Thomas B.C."/>
            <person name="Malmstrom R."/>
            <person name="Stieglmeier M."/>
            <person name="Klingl A."/>
            <person name="Woyke T."/>
            <person name="Ryan C.M."/>
            <person name="Banfield J.F."/>
        </authorList>
    </citation>
    <scope>NUCLEOTIDE SEQUENCE [LARGE SCALE GENOMIC DNA]</scope>
</reference>
<dbReference type="EMBL" id="PFED01000037">
    <property type="protein sequence ID" value="PJE63188.1"/>
    <property type="molecule type" value="Genomic_DNA"/>
</dbReference>
<dbReference type="AlphaFoldDB" id="A0A2M8KTC5"/>
<proteinExistence type="predicted"/>
<evidence type="ECO:0000256" key="1">
    <source>
        <dbReference type="SAM" id="MobiDB-lite"/>
    </source>
</evidence>
<gene>
    <name evidence="2" type="ORF">COU88_00855</name>
</gene>
<comment type="caution">
    <text evidence="2">The sequence shown here is derived from an EMBL/GenBank/DDBJ whole genome shotgun (WGS) entry which is preliminary data.</text>
</comment>
<name>A0A2M8KTC5_9BACT</name>